<keyword evidence="2" id="KW-1185">Reference proteome</keyword>
<dbReference type="EMBL" id="LNIX01000051">
    <property type="protein sequence ID" value="OXA37855.1"/>
    <property type="molecule type" value="Genomic_DNA"/>
</dbReference>
<protein>
    <submittedName>
        <fullName evidence="1">Uncharacterized protein</fullName>
    </submittedName>
</protein>
<accession>A0A226CWY4</accession>
<evidence type="ECO:0000313" key="2">
    <source>
        <dbReference type="Proteomes" id="UP000198287"/>
    </source>
</evidence>
<dbReference type="AlphaFoldDB" id="A0A226CWY4"/>
<sequence length="108" mass="11982">MHVILTLVVTCDDDVVTEFNGDLHFDLKGHLKVLFLSGSYRLVQSADHTGCDHLSLNDLMKLLADRLSNIPMKDDLAALETRFIAKLDGLKYDLEALIKAAGRKQGKS</sequence>
<dbReference type="Proteomes" id="UP000198287">
    <property type="component" value="Unassembled WGS sequence"/>
</dbReference>
<name>A0A226CWY4_FOLCA</name>
<comment type="caution">
    <text evidence="1">The sequence shown here is derived from an EMBL/GenBank/DDBJ whole genome shotgun (WGS) entry which is preliminary data.</text>
</comment>
<evidence type="ECO:0000313" key="1">
    <source>
        <dbReference type="EMBL" id="OXA37855.1"/>
    </source>
</evidence>
<proteinExistence type="predicted"/>
<dbReference type="OrthoDB" id="6145874at2759"/>
<reference evidence="1 2" key="1">
    <citation type="submission" date="2015-12" db="EMBL/GenBank/DDBJ databases">
        <title>The genome of Folsomia candida.</title>
        <authorList>
            <person name="Faddeeva A."/>
            <person name="Derks M.F."/>
            <person name="Anvar Y."/>
            <person name="Smit S."/>
            <person name="Van Straalen N."/>
            <person name="Roelofs D."/>
        </authorList>
    </citation>
    <scope>NUCLEOTIDE SEQUENCE [LARGE SCALE GENOMIC DNA]</scope>
    <source>
        <strain evidence="1 2">VU population</strain>
        <tissue evidence="1">Whole body</tissue>
    </source>
</reference>
<gene>
    <name evidence="1" type="ORF">Fcan01_27380</name>
</gene>
<organism evidence="1 2">
    <name type="scientific">Folsomia candida</name>
    <name type="common">Springtail</name>
    <dbReference type="NCBI Taxonomy" id="158441"/>
    <lineage>
        <taxon>Eukaryota</taxon>
        <taxon>Metazoa</taxon>
        <taxon>Ecdysozoa</taxon>
        <taxon>Arthropoda</taxon>
        <taxon>Hexapoda</taxon>
        <taxon>Collembola</taxon>
        <taxon>Entomobryomorpha</taxon>
        <taxon>Isotomoidea</taxon>
        <taxon>Isotomidae</taxon>
        <taxon>Proisotominae</taxon>
        <taxon>Folsomia</taxon>
    </lineage>
</organism>